<accession>A0ABN1PPW5</accession>
<name>A0ABN1PPW5_9ACTN</name>
<gene>
    <name evidence="1" type="ORF">GCM10009575_036450</name>
</gene>
<evidence type="ECO:0000313" key="1">
    <source>
        <dbReference type="EMBL" id="GAA0931441.1"/>
    </source>
</evidence>
<proteinExistence type="predicted"/>
<dbReference type="EMBL" id="BAAAID010000020">
    <property type="protein sequence ID" value="GAA0931441.1"/>
    <property type="molecule type" value="Genomic_DNA"/>
</dbReference>
<protein>
    <submittedName>
        <fullName evidence="1">Uncharacterized protein</fullName>
    </submittedName>
</protein>
<keyword evidence="2" id="KW-1185">Reference proteome</keyword>
<evidence type="ECO:0000313" key="2">
    <source>
        <dbReference type="Proteomes" id="UP001500418"/>
    </source>
</evidence>
<organism evidence="1 2">
    <name type="scientific">Streptomyces rhizosphaericus</name>
    <dbReference type="NCBI Taxonomy" id="114699"/>
    <lineage>
        <taxon>Bacteria</taxon>
        <taxon>Bacillati</taxon>
        <taxon>Actinomycetota</taxon>
        <taxon>Actinomycetes</taxon>
        <taxon>Kitasatosporales</taxon>
        <taxon>Streptomycetaceae</taxon>
        <taxon>Streptomyces</taxon>
        <taxon>Streptomyces violaceusniger group</taxon>
    </lineage>
</organism>
<comment type="caution">
    <text evidence="1">The sequence shown here is derived from an EMBL/GenBank/DDBJ whole genome shotgun (WGS) entry which is preliminary data.</text>
</comment>
<reference evidence="1 2" key="1">
    <citation type="journal article" date="2019" name="Int. J. Syst. Evol. Microbiol.">
        <title>The Global Catalogue of Microorganisms (GCM) 10K type strain sequencing project: providing services to taxonomists for standard genome sequencing and annotation.</title>
        <authorList>
            <consortium name="The Broad Institute Genomics Platform"/>
            <consortium name="The Broad Institute Genome Sequencing Center for Infectious Disease"/>
            <person name="Wu L."/>
            <person name="Ma J."/>
        </authorList>
    </citation>
    <scope>NUCLEOTIDE SEQUENCE [LARGE SCALE GENOMIC DNA]</scope>
    <source>
        <strain evidence="1 2">JCM 11444</strain>
    </source>
</reference>
<sequence>MRAVPGEGAEVETVLVGVTTALAAVGGNFFANWQAERQMIAHAKIPTVA</sequence>
<dbReference type="Proteomes" id="UP001500418">
    <property type="component" value="Unassembled WGS sequence"/>
</dbReference>